<dbReference type="AlphaFoldDB" id="A0A9D0ZI01"/>
<accession>A0A9D0ZI01</accession>
<evidence type="ECO:0000313" key="5">
    <source>
        <dbReference type="EMBL" id="HIQ80537.1"/>
    </source>
</evidence>
<dbReference type="InterPro" id="IPR050922">
    <property type="entry name" value="LytR/CpsA/Psr_CW_biosynth"/>
</dbReference>
<name>A0A9D0ZI01_9FIRM</name>
<gene>
    <name evidence="5" type="ORF">IAD32_04540</name>
</gene>
<organism evidence="5 6">
    <name type="scientific">Candidatus Scatavimonas merdigallinarum</name>
    <dbReference type="NCBI Taxonomy" id="2840914"/>
    <lineage>
        <taxon>Bacteria</taxon>
        <taxon>Bacillati</taxon>
        <taxon>Bacillota</taxon>
        <taxon>Clostridia</taxon>
        <taxon>Eubacteriales</taxon>
        <taxon>Oscillospiraceae</taxon>
        <taxon>Oscillospiraceae incertae sedis</taxon>
        <taxon>Candidatus Scatavimonas</taxon>
    </lineage>
</organism>
<protein>
    <submittedName>
        <fullName evidence="5">LCP family protein</fullName>
    </submittedName>
</protein>
<keyword evidence="3" id="KW-1133">Transmembrane helix</keyword>
<evidence type="ECO:0000256" key="1">
    <source>
        <dbReference type="ARBA" id="ARBA00006068"/>
    </source>
</evidence>
<dbReference type="Pfam" id="PF03816">
    <property type="entry name" value="LytR_cpsA_psr"/>
    <property type="match status" value="1"/>
</dbReference>
<feature type="transmembrane region" description="Helical" evidence="3">
    <location>
        <begin position="52"/>
        <end position="74"/>
    </location>
</feature>
<dbReference type="PANTHER" id="PTHR33392:SF6">
    <property type="entry name" value="POLYISOPRENYL-TEICHOIC ACID--PEPTIDOGLYCAN TEICHOIC ACID TRANSFERASE TAGU"/>
    <property type="match status" value="1"/>
</dbReference>
<dbReference type="Gene3D" id="3.40.630.190">
    <property type="entry name" value="LCP protein"/>
    <property type="match status" value="1"/>
</dbReference>
<keyword evidence="3" id="KW-0812">Transmembrane</keyword>
<feature type="domain" description="Cell envelope-related transcriptional attenuator" evidence="4">
    <location>
        <begin position="148"/>
        <end position="306"/>
    </location>
</feature>
<keyword evidence="3" id="KW-0472">Membrane</keyword>
<evidence type="ECO:0000256" key="2">
    <source>
        <dbReference type="SAM" id="MobiDB-lite"/>
    </source>
</evidence>
<reference evidence="5" key="1">
    <citation type="submission" date="2020-10" db="EMBL/GenBank/DDBJ databases">
        <authorList>
            <person name="Gilroy R."/>
        </authorList>
    </citation>
    <scope>NUCLEOTIDE SEQUENCE</scope>
    <source>
        <strain evidence="5">ChiSjej1B19-3389</strain>
    </source>
</reference>
<dbReference type="PANTHER" id="PTHR33392">
    <property type="entry name" value="POLYISOPRENYL-TEICHOIC ACID--PEPTIDOGLYCAN TEICHOIC ACID TRANSFERASE TAGU"/>
    <property type="match status" value="1"/>
</dbReference>
<dbReference type="NCBIfam" id="TIGR00350">
    <property type="entry name" value="lytR_cpsA_psr"/>
    <property type="match status" value="1"/>
</dbReference>
<evidence type="ECO:0000259" key="4">
    <source>
        <dbReference type="Pfam" id="PF03816"/>
    </source>
</evidence>
<evidence type="ECO:0000256" key="3">
    <source>
        <dbReference type="SAM" id="Phobius"/>
    </source>
</evidence>
<sequence>MSSQDNSNMPEPTDGSEMSRQTTSASTATDDLNDYIFVKRKKRHKKHKVRKILLIVFACLAGFVALTVSTVFILQSIGHDKLLDYQDVDMSAPVIDDVPVQTNQDGKIVFYNGKTYRFNETVTSILCMGVDKEELVLENNTIGTAGQADADFLVALDTATGKITVINISRDTMVDVNLYSESGQFLQTDQMQLCLSYAYGDGKETSCENTVRSVSRLFYGLPIHSYFAIDLEAISVLNDTVGGVEVTLQENMQSPYGGTLSAGDTVVLVGDEAERYVRYRDSEQLDSNNSRMERQKNYLQSFLNKALTSTKKDLSVPLKLYEAASPYMVTNLSVDKVTYLALNSISHGGMEPVFESVPGTVKQGEKYAEFYPDEKALYEMILQVFYTEVKE</sequence>
<proteinExistence type="inferred from homology"/>
<dbReference type="EMBL" id="DVFW01000024">
    <property type="protein sequence ID" value="HIQ80537.1"/>
    <property type="molecule type" value="Genomic_DNA"/>
</dbReference>
<feature type="region of interest" description="Disordered" evidence="2">
    <location>
        <begin position="1"/>
        <end position="25"/>
    </location>
</feature>
<dbReference type="InterPro" id="IPR004474">
    <property type="entry name" value="LytR_CpsA_psr"/>
</dbReference>
<comment type="caution">
    <text evidence="5">The sequence shown here is derived from an EMBL/GenBank/DDBJ whole genome shotgun (WGS) entry which is preliminary data.</text>
</comment>
<evidence type="ECO:0000313" key="6">
    <source>
        <dbReference type="Proteomes" id="UP000886787"/>
    </source>
</evidence>
<dbReference type="Proteomes" id="UP000886787">
    <property type="component" value="Unassembled WGS sequence"/>
</dbReference>
<reference evidence="5" key="2">
    <citation type="journal article" date="2021" name="PeerJ">
        <title>Extensive microbial diversity within the chicken gut microbiome revealed by metagenomics and culture.</title>
        <authorList>
            <person name="Gilroy R."/>
            <person name="Ravi A."/>
            <person name="Getino M."/>
            <person name="Pursley I."/>
            <person name="Horton D.L."/>
            <person name="Alikhan N.F."/>
            <person name="Baker D."/>
            <person name="Gharbi K."/>
            <person name="Hall N."/>
            <person name="Watson M."/>
            <person name="Adriaenssens E.M."/>
            <person name="Foster-Nyarko E."/>
            <person name="Jarju S."/>
            <person name="Secka A."/>
            <person name="Antonio M."/>
            <person name="Oren A."/>
            <person name="Chaudhuri R.R."/>
            <person name="La Ragione R."/>
            <person name="Hildebrand F."/>
            <person name="Pallen M.J."/>
        </authorList>
    </citation>
    <scope>NUCLEOTIDE SEQUENCE</scope>
    <source>
        <strain evidence="5">ChiSjej1B19-3389</strain>
    </source>
</reference>
<comment type="similarity">
    <text evidence="1">Belongs to the LytR/CpsA/Psr (LCP) family.</text>
</comment>